<gene>
    <name evidence="1" type="ordered locus">Os07g0153451</name>
    <name evidence="1" type="ORF">OSNPB_070153451</name>
</gene>
<dbReference type="AlphaFoldDB" id="A0A0P0X2N6"/>
<dbReference type="PaxDb" id="39947-A0A0P0X2N6"/>
<sequence length="97" mass="10707">MRRKELHGGASAWRNELHGSDLVRKKELQSGDLTRTKELHCCGSAGRKELYGSGSTRRNEAERFTLSSEFTIVSESAASRSTFLRPDIIAVGSSLHS</sequence>
<accession>A0A0P0X2N6</accession>
<evidence type="ECO:0000313" key="2">
    <source>
        <dbReference type="Proteomes" id="UP000059680"/>
    </source>
</evidence>
<dbReference type="InParanoid" id="A0A0P0X2N6"/>
<organism evidence="1 2">
    <name type="scientific">Oryza sativa subsp. japonica</name>
    <name type="common">Rice</name>
    <dbReference type="NCBI Taxonomy" id="39947"/>
    <lineage>
        <taxon>Eukaryota</taxon>
        <taxon>Viridiplantae</taxon>
        <taxon>Streptophyta</taxon>
        <taxon>Embryophyta</taxon>
        <taxon>Tracheophyta</taxon>
        <taxon>Spermatophyta</taxon>
        <taxon>Magnoliopsida</taxon>
        <taxon>Liliopsida</taxon>
        <taxon>Poales</taxon>
        <taxon>Poaceae</taxon>
        <taxon>BOP clade</taxon>
        <taxon>Oryzoideae</taxon>
        <taxon>Oryzeae</taxon>
        <taxon>Oryzinae</taxon>
        <taxon>Oryza</taxon>
        <taxon>Oryza sativa</taxon>
    </lineage>
</organism>
<protein>
    <submittedName>
        <fullName evidence="1">Os07g0153451 protein</fullName>
    </submittedName>
</protein>
<reference evidence="2" key="1">
    <citation type="journal article" date="2005" name="Nature">
        <title>The map-based sequence of the rice genome.</title>
        <authorList>
            <consortium name="International rice genome sequencing project (IRGSP)"/>
            <person name="Matsumoto T."/>
            <person name="Wu J."/>
            <person name="Kanamori H."/>
            <person name="Katayose Y."/>
            <person name="Fujisawa M."/>
            <person name="Namiki N."/>
            <person name="Mizuno H."/>
            <person name="Yamamoto K."/>
            <person name="Antonio B.A."/>
            <person name="Baba T."/>
            <person name="Sakata K."/>
            <person name="Nagamura Y."/>
            <person name="Aoki H."/>
            <person name="Arikawa K."/>
            <person name="Arita K."/>
            <person name="Bito T."/>
            <person name="Chiden Y."/>
            <person name="Fujitsuka N."/>
            <person name="Fukunaka R."/>
            <person name="Hamada M."/>
            <person name="Harada C."/>
            <person name="Hayashi A."/>
            <person name="Hijishita S."/>
            <person name="Honda M."/>
            <person name="Hosokawa S."/>
            <person name="Ichikawa Y."/>
            <person name="Idonuma A."/>
            <person name="Iijima M."/>
            <person name="Ikeda M."/>
            <person name="Ikeno M."/>
            <person name="Ito K."/>
            <person name="Ito S."/>
            <person name="Ito T."/>
            <person name="Ito Y."/>
            <person name="Ito Y."/>
            <person name="Iwabuchi A."/>
            <person name="Kamiya K."/>
            <person name="Karasawa W."/>
            <person name="Kurita K."/>
            <person name="Katagiri S."/>
            <person name="Kikuta A."/>
            <person name="Kobayashi H."/>
            <person name="Kobayashi N."/>
            <person name="Machita K."/>
            <person name="Maehara T."/>
            <person name="Masukawa M."/>
            <person name="Mizubayashi T."/>
            <person name="Mukai Y."/>
            <person name="Nagasaki H."/>
            <person name="Nagata Y."/>
            <person name="Naito S."/>
            <person name="Nakashima M."/>
            <person name="Nakama Y."/>
            <person name="Nakamichi Y."/>
            <person name="Nakamura M."/>
            <person name="Meguro A."/>
            <person name="Negishi M."/>
            <person name="Ohta I."/>
            <person name="Ohta T."/>
            <person name="Okamoto M."/>
            <person name="Ono N."/>
            <person name="Saji S."/>
            <person name="Sakaguchi M."/>
            <person name="Sakai K."/>
            <person name="Shibata M."/>
            <person name="Shimokawa T."/>
            <person name="Song J."/>
            <person name="Takazaki Y."/>
            <person name="Terasawa K."/>
            <person name="Tsugane M."/>
            <person name="Tsuji K."/>
            <person name="Ueda S."/>
            <person name="Waki K."/>
            <person name="Yamagata H."/>
            <person name="Yamamoto M."/>
            <person name="Yamamoto S."/>
            <person name="Yamane H."/>
            <person name="Yoshiki S."/>
            <person name="Yoshihara R."/>
            <person name="Yukawa K."/>
            <person name="Zhong H."/>
            <person name="Yano M."/>
            <person name="Yuan Q."/>
            <person name="Ouyang S."/>
            <person name="Liu J."/>
            <person name="Jones K.M."/>
            <person name="Gansberger K."/>
            <person name="Moffat K."/>
            <person name="Hill J."/>
            <person name="Bera J."/>
            <person name="Fadrosh D."/>
            <person name="Jin S."/>
            <person name="Johri S."/>
            <person name="Kim M."/>
            <person name="Overton L."/>
            <person name="Reardon M."/>
            <person name="Tsitrin T."/>
            <person name="Vuong H."/>
            <person name="Weaver B."/>
            <person name="Ciecko A."/>
            <person name="Tallon L."/>
            <person name="Jackson J."/>
            <person name="Pai G."/>
            <person name="Aken S.V."/>
            <person name="Utterback T."/>
            <person name="Reidmuller S."/>
            <person name="Feldblyum T."/>
            <person name="Hsiao J."/>
            <person name="Zismann V."/>
            <person name="Iobst S."/>
            <person name="de Vazeille A.R."/>
            <person name="Buell C.R."/>
            <person name="Ying K."/>
            <person name="Li Y."/>
            <person name="Lu T."/>
            <person name="Huang Y."/>
            <person name="Zhao Q."/>
            <person name="Feng Q."/>
            <person name="Zhang L."/>
            <person name="Zhu J."/>
            <person name="Weng Q."/>
            <person name="Mu J."/>
            <person name="Lu Y."/>
            <person name="Fan D."/>
            <person name="Liu Y."/>
            <person name="Guan J."/>
            <person name="Zhang Y."/>
            <person name="Yu S."/>
            <person name="Liu X."/>
            <person name="Zhang Y."/>
            <person name="Hong G."/>
            <person name="Han B."/>
            <person name="Choisne N."/>
            <person name="Demange N."/>
            <person name="Orjeda G."/>
            <person name="Samain S."/>
            <person name="Cattolico L."/>
            <person name="Pelletier E."/>
            <person name="Couloux A."/>
            <person name="Segurens B."/>
            <person name="Wincker P."/>
            <person name="D'Hont A."/>
            <person name="Scarpelli C."/>
            <person name="Weissenbach J."/>
            <person name="Salanoubat M."/>
            <person name="Quetier F."/>
            <person name="Yu Y."/>
            <person name="Kim H.R."/>
            <person name="Rambo T."/>
            <person name="Currie J."/>
            <person name="Collura K."/>
            <person name="Luo M."/>
            <person name="Yang T."/>
            <person name="Ammiraju J.S.S."/>
            <person name="Engler F."/>
            <person name="Soderlund C."/>
            <person name="Wing R.A."/>
            <person name="Palmer L.E."/>
            <person name="de la Bastide M."/>
            <person name="Spiegel L."/>
            <person name="Nascimento L."/>
            <person name="Zutavern T."/>
            <person name="O'Shaughnessy A."/>
            <person name="Dike S."/>
            <person name="Dedhia N."/>
            <person name="Preston R."/>
            <person name="Balija V."/>
            <person name="McCombie W.R."/>
            <person name="Chow T."/>
            <person name="Chen H."/>
            <person name="Chung M."/>
            <person name="Chen C."/>
            <person name="Shaw J."/>
            <person name="Wu H."/>
            <person name="Hsiao K."/>
            <person name="Chao Y."/>
            <person name="Chu M."/>
            <person name="Cheng C."/>
            <person name="Hour A."/>
            <person name="Lee P."/>
            <person name="Lin S."/>
            <person name="Lin Y."/>
            <person name="Liou J."/>
            <person name="Liu S."/>
            <person name="Hsing Y."/>
            <person name="Raghuvanshi S."/>
            <person name="Mohanty A."/>
            <person name="Bharti A.K."/>
            <person name="Gaur A."/>
            <person name="Gupta V."/>
            <person name="Kumar D."/>
            <person name="Ravi V."/>
            <person name="Vij S."/>
            <person name="Kapur A."/>
            <person name="Khurana P."/>
            <person name="Khurana P."/>
            <person name="Khurana J.P."/>
            <person name="Tyagi A.K."/>
            <person name="Gaikwad K."/>
            <person name="Singh A."/>
            <person name="Dalal V."/>
            <person name="Srivastava S."/>
            <person name="Dixit A."/>
            <person name="Pal A.K."/>
            <person name="Ghazi I.A."/>
            <person name="Yadav M."/>
            <person name="Pandit A."/>
            <person name="Bhargava A."/>
            <person name="Sureshbabu K."/>
            <person name="Batra K."/>
            <person name="Sharma T.R."/>
            <person name="Mohapatra T."/>
            <person name="Singh N.K."/>
            <person name="Messing J."/>
            <person name="Nelson A.B."/>
            <person name="Fuks G."/>
            <person name="Kavchok S."/>
            <person name="Keizer G."/>
            <person name="Linton E."/>
            <person name="Llaca V."/>
            <person name="Song R."/>
            <person name="Tanyolac B."/>
            <person name="Young S."/>
            <person name="Ho-Il K."/>
            <person name="Hahn J.H."/>
            <person name="Sangsakoo G."/>
            <person name="Vanavichit A."/>
            <person name="de Mattos Luiz.A.T."/>
            <person name="Zimmer P.D."/>
            <person name="Malone G."/>
            <person name="Dellagostin O."/>
            <person name="de Oliveira A.C."/>
            <person name="Bevan M."/>
            <person name="Bancroft I."/>
            <person name="Minx P."/>
            <person name="Cordum H."/>
            <person name="Wilson R."/>
            <person name="Cheng Z."/>
            <person name="Jin W."/>
            <person name="Jiang J."/>
            <person name="Leong S.A."/>
            <person name="Iwama H."/>
            <person name="Gojobori T."/>
            <person name="Itoh T."/>
            <person name="Niimura Y."/>
            <person name="Fujii Y."/>
            <person name="Habara T."/>
            <person name="Sakai H."/>
            <person name="Sato Y."/>
            <person name="Wilson G."/>
            <person name="Kumar K."/>
            <person name="McCouch S."/>
            <person name="Juretic N."/>
            <person name="Hoen D."/>
            <person name="Wright S."/>
            <person name="Bruskiewich R."/>
            <person name="Bureau T."/>
            <person name="Miyao A."/>
            <person name="Hirochika H."/>
            <person name="Nishikawa T."/>
            <person name="Kadowaki K."/>
            <person name="Sugiura M."/>
            <person name="Burr B."/>
            <person name="Sasaki T."/>
        </authorList>
    </citation>
    <scope>NUCLEOTIDE SEQUENCE [LARGE SCALE GENOMIC DNA]</scope>
    <source>
        <strain evidence="2">cv. Nipponbare</strain>
    </source>
</reference>
<reference evidence="1 2" key="2">
    <citation type="journal article" date="2013" name="Plant Cell Physiol.">
        <title>Rice Annotation Project Database (RAP-DB): an integrative and interactive database for rice genomics.</title>
        <authorList>
            <person name="Sakai H."/>
            <person name="Lee S.S."/>
            <person name="Tanaka T."/>
            <person name="Numa H."/>
            <person name="Kim J."/>
            <person name="Kawahara Y."/>
            <person name="Wakimoto H."/>
            <person name="Yang C.C."/>
            <person name="Iwamoto M."/>
            <person name="Abe T."/>
            <person name="Yamada Y."/>
            <person name="Muto A."/>
            <person name="Inokuchi H."/>
            <person name="Ikemura T."/>
            <person name="Matsumoto T."/>
            <person name="Sasaki T."/>
            <person name="Itoh T."/>
        </authorList>
    </citation>
    <scope>NUCLEOTIDE SEQUENCE [LARGE SCALE GENOMIC DNA]</scope>
    <source>
        <strain evidence="2">cv. Nipponbare</strain>
    </source>
</reference>
<reference evidence="1 2" key="3">
    <citation type="journal article" date="2013" name="Rice">
        <title>Improvement of the Oryza sativa Nipponbare reference genome using next generation sequence and optical map data.</title>
        <authorList>
            <person name="Kawahara Y."/>
            <person name="de la Bastide M."/>
            <person name="Hamilton J.P."/>
            <person name="Kanamori H."/>
            <person name="McCombie W.R."/>
            <person name="Ouyang S."/>
            <person name="Schwartz D.C."/>
            <person name="Tanaka T."/>
            <person name="Wu J."/>
            <person name="Zhou S."/>
            <person name="Childs K.L."/>
            <person name="Davidson R.M."/>
            <person name="Lin H."/>
            <person name="Quesada-Ocampo L."/>
            <person name="Vaillancourt B."/>
            <person name="Sakai H."/>
            <person name="Lee S.S."/>
            <person name="Kim J."/>
            <person name="Numa H."/>
            <person name="Itoh T."/>
            <person name="Buell C.R."/>
            <person name="Matsumoto T."/>
        </authorList>
    </citation>
    <scope>NUCLEOTIDE SEQUENCE [LARGE SCALE GENOMIC DNA]</scope>
    <source>
        <strain evidence="2">cv. Nipponbare</strain>
    </source>
</reference>
<proteinExistence type="predicted"/>
<name>A0A0P0X2N6_ORYSJ</name>
<keyword evidence="2" id="KW-1185">Reference proteome</keyword>
<dbReference type="EMBL" id="AP014963">
    <property type="protein sequence ID" value="BAT00108.1"/>
    <property type="molecule type" value="Genomic_DNA"/>
</dbReference>
<evidence type="ECO:0000313" key="1">
    <source>
        <dbReference type="EMBL" id="BAT00108.1"/>
    </source>
</evidence>
<dbReference type="Proteomes" id="UP000059680">
    <property type="component" value="Chromosome 7"/>
</dbReference>